<organism evidence="2 3">
    <name type="scientific">Phyllostomus discolor</name>
    <name type="common">pale spear-nosed bat</name>
    <dbReference type="NCBI Taxonomy" id="89673"/>
    <lineage>
        <taxon>Eukaryota</taxon>
        <taxon>Metazoa</taxon>
        <taxon>Chordata</taxon>
        <taxon>Craniata</taxon>
        <taxon>Vertebrata</taxon>
        <taxon>Euteleostomi</taxon>
        <taxon>Mammalia</taxon>
        <taxon>Eutheria</taxon>
        <taxon>Laurasiatheria</taxon>
        <taxon>Chiroptera</taxon>
        <taxon>Yangochiroptera</taxon>
        <taxon>Phyllostomidae</taxon>
        <taxon>Phyllostominae</taxon>
        <taxon>Phyllostomus</taxon>
    </lineage>
</organism>
<protein>
    <submittedName>
        <fullName evidence="2">Uncharacterized protein</fullName>
    </submittedName>
</protein>
<dbReference type="Proteomes" id="UP000664940">
    <property type="component" value="Unassembled WGS sequence"/>
</dbReference>
<comment type="caution">
    <text evidence="2">The sequence shown here is derived from an EMBL/GenBank/DDBJ whole genome shotgun (WGS) entry which is preliminary data.</text>
</comment>
<reference evidence="2 3" key="1">
    <citation type="journal article" date="2020" name="Nature">
        <title>Six reference-quality genomes reveal evolution of bat adaptations.</title>
        <authorList>
            <person name="Jebb D."/>
            <person name="Huang Z."/>
            <person name="Pippel M."/>
            <person name="Hughes G.M."/>
            <person name="Lavrichenko K."/>
            <person name="Devanna P."/>
            <person name="Winkler S."/>
            <person name="Jermiin L.S."/>
            <person name="Skirmuntt E.C."/>
            <person name="Katzourakis A."/>
            <person name="Burkitt-Gray L."/>
            <person name="Ray D.A."/>
            <person name="Sullivan K.A.M."/>
            <person name="Roscito J.G."/>
            <person name="Kirilenko B.M."/>
            <person name="Davalos L.M."/>
            <person name="Corthals A.P."/>
            <person name="Power M.L."/>
            <person name="Jones G."/>
            <person name="Ransome R.D."/>
            <person name="Dechmann D.K.N."/>
            <person name="Locatelli A.G."/>
            <person name="Puechmaille S.J."/>
            <person name="Fedrigo O."/>
            <person name="Jarvis E.D."/>
            <person name="Hiller M."/>
            <person name="Vernes S.C."/>
            <person name="Myers E.W."/>
            <person name="Teeling E.C."/>
        </authorList>
    </citation>
    <scope>NUCLEOTIDE SEQUENCE [LARGE SCALE GENOMIC DNA]</scope>
    <source>
        <strain evidence="2">Bat1K_MPI-CBG_1</strain>
    </source>
</reference>
<feature type="region of interest" description="Disordered" evidence="1">
    <location>
        <begin position="72"/>
        <end position="93"/>
    </location>
</feature>
<evidence type="ECO:0000313" key="2">
    <source>
        <dbReference type="EMBL" id="KAF6104535.1"/>
    </source>
</evidence>
<proteinExistence type="predicted"/>
<gene>
    <name evidence="2" type="ORF">HJG60_011433</name>
</gene>
<dbReference type="AlphaFoldDB" id="A0A834A2P9"/>
<evidence type="ECO:0000313" key="3">
    <source>
        <dbReference type="Proteomes" id="UP000664940"/>
    </source>
</evidence>
<evidence type="ECO:0000256" key="1">
    <source>
        <dbReference type="SAM" id="MobiDB-lite"/>
    </source>
</evidence>
<accession>A0A834A2P9</accession>
<dbReference type="EMBL" id="JABVXQ010000006">
    <property type="protein sequence ID" value="KAF6104535.1"/>
    <property type="molecule type" value="Genomic_DNA"/>
</dbReference>
<name>A0A834A2P9_9CHIR</name>
<feature type="compositionally biased region" description="Polar residues" evidence="1">
    <location>
        <begin position="1"/>
        <end position="18"/>
    </location>
</feature>
<sequence>MDTKNTRGSISEGSTQEGSALRELGNCRGPAAARSRGSWKVGKASAMGDRRQHASEDSDALFRLLQGSCHRSAGAQLPHSQTRSLPGPGAGIS</sequence>
<feature type="region of interest" description="Disordered" evidence="1">
    <location>
        <begin position="1"/>
        <end position="59"/>
    </location>
</feature>